<keyword evidence="2 5" id="KW-0378">Hydrolase</keyword>
<comment type="function">
    <text evidence="5">This enzyme is involved in nucleotide metabolism: it produces dUMP, the immediate precursor of thymidine nucleotides and it decreases the intracellular concentration of dUTP so that uracil cannot be incorporated into DNA.</text>
</comment>
<evidence type="ECO:0000313" key="8">
    <source>
        <dbReference type="Proteomes" id="UP001208041"/>
    </source>
</evidence>
<keyword evidence="5" id="KW-0479">Metal-binding</keyword>
<accession>A0AAE3IZ78</accession>
<name>A0AAE3IZ78_9RHOB</name>
<keyword evidence="5" id="KW-0460">Magnesium</keyword>
<dbReference type="AlphaFoldDB" id="A0AAE3IZ78"/>
<dbReference type="PANTHER" id="PTHR11241">
    <property type="entry name" value="DEOXYURIDINE 5'-TRIPHOSPHATE NUCLEOTIDOHYDROLASE"/>
    <property type="match status" value="1"/>
</dbReference>
<evidence type="ECO:0000256" key="1">
    <source>
        <dbReference type="ARBA" id="ARBA00006581"/>
    </source>
</evidence>
<dbReference type="GO" id="GO:0046081">
    <property type="term" value="P:dUTP catabolic process"/>
    <property type="evidence" value="ECO:0007669"/>
    <property type="project" value="InterPro"/>
</dbReference>
<comment type="similarity">
    <text evidence="1 5">Belongs to the dUTPase family.</text>
</comment>
<dbReference type="GO" id="GO:0006226">
    <property type="term" value="P:dUMP biosynthetic process"/>
    <property type="evidence" value="ECO:0007669"/>
    <property type="project" value="UniProtKB-UniRule"/>
</dbReference>
<dbReference type="EMBL" id="JAOYFC010000001">
    <property type="protein sequence ID" value="MCV6823641.1"/>
    <property type="molecule type" value="Genomic_DNA"/>
</dbReference>
<organism evidence="7 8">
    <name type="scientific">Halocynthiibacter halioticoli</name>
    <dbReference type="NCBI Taxonomy" id="2986804"/>
    <lineage>
        <taxon>Bacteria</taxon>
        <taxon>Pseudomonadati</taxon>
        <taxon>Pseudomonadota</taxon>
        <taxon>Alphaproteobacteria</taxon>
        <taxon>Rhodobacterales</taxon>
        <taxon>Paracoccaceae</taxon>
        <taxon>Halocynthiibacter</taxon>
    </lineage>
</organism>
<dbReference type="InterPro" id="IPR033704">
    <property type="entry name" value="dUTPase_trimeric"/>
</dbReference>
<comment type="pathway">
    <text evidence="5">Pyrimidine metabolism; dUMP biosynthesis; dUMP from dCTP (dUTP route): step 2/2.</text>
</comment>
<dbReference type="InterPro" id="IPR029054">
    <property type="entry name" value="dUTPase-like"/>
</dbReference>
<evidence type="ECO:0000313" key="7">
    <source>
        <dbReference type="EMBL" id="MCV6823641.1"/>
    </source>
</evidence>
<sequence length="155" mass="16231">MTVSIKIKRLEGADEALSLPSYETAGAAGADVCANFPVDERDGIVLEPMERALVPTGLSLEIPVGYEVQVRPRSGLALKHGVTLVNTPGTIDSDYRGPLGVIMINLGTEPFEIRHGDRIAQLIVAPVTQATFEAADSLSETARGAGGFGSTGQRG</sequence>
<dbReference type="Gene3D" id="2.70.40.10">
    <property type="match status" value="1"/>
</dbReference>
<dbReference type="GO" id="GO:0000287">
    <property type="term" value="F:magnesium ion binding"/>
    <property type="evidence" value="ECO:0007669"/>
    <property type="project" value="UniProtKB-UniRule"/>
</dbReference>
<proteinExistence type="inferred from homology"/>
<keyword evidence="3 5" id="KW-0546">Nucleotide metabolism</keyword>
<dbReference type="SUPFAM" id="SSF51283">
    <property type="entry name" value="dUTPase-like"/>
    <property type="match status" value="1"/>
</dbReference>
<comment type="caution">
    <text evidence="5">Lacks conserved residue(s) required for the propagation of feature annotation.</text>
</comment>
<dbReference type="InterPro" id="IPR008181">
    <property type="entry name" value="dUTPase"/>
</dbReference>
<comment type="catalytic activity">
    <reaction evidence="4 5">
        <text>dUTP + H2O = dUMP + diphosphate + H(+)</text>
        <dbReference type="Rhea" id="RHEA:10248"/>
        <dbReference type="ChEBI" id="CHEBI:15377"/>
        <dbReference type="ChEBI" id="CHEBI:15378"/>
        <dbReference type="ChEBI" id="CHEBI:33019"/>
        <dbReference type="ChEBI" id="CHEBI:61555"/>
        <dbReference type="ChEBI" id="CHEBI:246422"/>
        <dbReference type="EC" id="3.6.1.23"/>
    </reaction>
</comment>
<comment type="cofactor">
    <cofactor evidence="5">
        <name>Mg(2+)</name>
        <dbReference type="ChEBI" id="CHEBI:18420"/>
    </cofactor>
</comment>
<keyword evidence="8" id="KW-1185">Reference proteome</keyword>
<evidence type="ECO:0000256" key="3">
    <source>
        <dbReference type="ARBA" id="ARBA00023080"/>
    </source>
</evidence>
<evidence type="ECO:0000256" key="2">
    <source>
        <dbReference type="ARBA" id="ARBA00022801"/>
    </source>
</evidence>
<gene>
    <name evidence="5 7" type="primary">dut</name>
    <name evidence="7" type="ORF">OH136_03655</name>
</gene>
<dbReference type="InterPro" id="IPR036157">
    <property type="entry name" value="dUTPase-like_sf"/>
</dbReference>
<reference evidence="7" key="1">
    <citation type="submission" date="2022-10" db="EMBL/GenBank/DDBJ databases">
        <authorList>
            <person name="Yue Y."/>
        </authorList>
    </citation>
    <scope>NUCLEOTIDE SEQUENCE</scope>
    <source>
        <strain evidence="7">Z654</strain>
    </source>
</reference>
<evidence type="ECO:0000259" key="6">
    <source>
        <dbReference type="Pfam" id="PF00692"/>
    </source>
</evidence>
<comment type="caution">
    <text evidence="7">The sequence shown here is derived from an EMBL/GenBank/DDBJ whole genome shotgun (WGS) entry which is preliminary data.</text>
</comment>
<dbReference type="GO" id="GO:0004170">
    <property type="term" value="F:dUTP diphosphatase activity"/>
    <property type="evidence" value="ECO:0007669"/>
    <property type="project" value="UniProtKB-UniRule"/>
</dbReference>
<dbReference type="NCBIfam" id="NF001862">
    <property type="entry name" value="PRK00601.1"/>
    <property type="match status" value="1"/>
</dbReference>
<dbReference type="CDD" id="cd07557">
    <property type="entry name" value="trimeric_dUTPase"/>
    <property type="match status" value="1"/>
</dbReference>
<dbReference type="Proteomes" id="UP001208041">
    <property type="component" value="Unassembled WGS sequence"/>
</dbReference>
<feature type="domain" description="dUTPase-like" evidence="6">
    <location>
        <begin position="18"/>
        <end position="152"/>
    </location>
</feature>
<feature type="binding site" evidence="5">
    <location>
        <begin position="73"/>
        <end position="75"/>
    </location>
    <ligand>
        <name>substrate</name>
    </ligand>
</feature>
<dbReference type="Pfam" id="PF00692">
    <property type="entry name" value="dUTPase"/>
    <property type="match status" value="1"/>
</dbReference>
<dbReference type="RefSeq" id="WP_263952479.1">
    <property type="nucleotide sequence ID" value="NZ_JAOYFC010000001.1"/>
</dbReference>
<protein>
    <recommendedName>
        <fullName evidence="5">Deoxyuridine 5'-triphosphate nucleotidohydrolase</fullName>
        <shortName evidence="5">dUTPase</shortName>
        <ecNumber evidence="5">3.6.1.23</ecNumber>
    </recommendedName>
    <alternativeName>
        <fullName evidence="5">dUTP pyrophosphatase</fullName>
    </alternativeName>
</protein>
<feature type="binding site" evidence="5">
    <location>
        <begin position="90"/>
        <end position="92"/>
    </location>
    <ligand>
        <name>substrate</name>
    </ligand>
</feature>
<dbReference type="PANTHER" id="PTHR11241:SF0">
    <property type="entry name" value="DEOXYURIDINE 5'-TRIPHOSPHATE NUCLEOTIDOHYDROLASE"/>
    <property type="match status" value="1"/>
</dbReference>
<evidence type="ECO:0000256" key="4">
    <source>
        <dbReference type="ARBA" id="ARBA00047686"/>
    </source>
</evidence>
<dbReference type="HAMAP" id="MF_00116">
    <property type="entry name" value="dUTPase_bact"/>
    <property type="match status" value="1"/>
</dbReference>
<feature type="binding site" evidence="5">
    <location>
        <position position="86"/>
    </location>
    <ligand>
        <name>substrate</name>
    </ligand>
</feature>
<dbReference type="NCBIfam" id="TIGR00576">
    <property type="entry name" value="dut"/>
    <property type="match status" value="1"/>
</dbReference>
<evidence type="ECO:0000256" key="5">
    <source>
        <dbReference type="HAMAP-Rule" id="MF_00116"/>
    </source>
</evidence>
<dbReference type="EC" id="3.6.1.23" evidence="5"/>